<accession>A0ACB8A4L0</accession>
<gene>
    <name evidence="1" type="ORF">BJ138DRAFT_1137118</name>
</gene>
<sequence>MSVYLGFESTATAIACAATIGLAIAGLVKSYSKDKNATGLPLPPGPRPLPFIGNALDIKPDEPWVSYAEWGAKYGDLIYSRVLNLDIIVINSEDVAKELLDKRSHNYSDRPLWFGLSFVSALLPYGDLWRLHRRILHQAFRPATAASYLPIQVQKSRELLLNLFDSPGNYEEHVNLFPASVIMSVAYGYDAKSWDDPLVTLVDKATRVIAQVVSPERAAILASFPILMRLPTWVPNMLYKNAVTICRQRTAETQETAFKYVQDKMAAGIPVNGAVYDALARLEGERMGEVDGSHNSEVVTKAIKGAAATAFIGRSRTTSALFNFILAMILYPDVQLRAQKEIDSVIGANRLPVFEDREALPFIEAIIRETLRWHPVLPLGLAHATTNDDIYEGYFIPKGTTIIPNAWAMSRNESKYPRASEFVPERWLTADGGLIDDTPDYTFGFGRRFCVGKPLAEASLWLGIASMLAVFSFRKPDLVSGEEYEPKWTFGAASRPFPFPCRITPRSADLSKEKLTQLCDADV</sequence>
<organism evidence="1 2">
    <name type="scientific">Hygrophoropsis aurantiaca</name>
    <dbReference type="NCBI Taxonomy" id="72124"/>
    <lineage>
        <taxon>Eukaryota</taxon>
        <taxon>Fungi</taxon>
        <taxon>Dikarya</taxon>
        <taxon>Basidiomycota</taxon>
        <taxon>Agaricomycotina</taxon>
        <taxon>Agaricomycetes</taxon>
        <taxon>Agaricomycetidae</taxon>
        <taxon>Boletales</taxon>
        <taxon>Coniophorineae</taxon>
        <taxon>Hygrophoropsidaceae</taxon>
        <taxon>Hygrophoropsis</taxon>
    </lineage>
</organism>
<reference evidence="1" key="1">
    <citation type="journal article" date="2021" name="New Phytol.">
        <title>Evolutionary innovations through gain and loss of genes in the ectomycorrhizal Boletales.</title>
        <authorList>
            <person name="Wu G."/>
            <person name="Miyauchi S."/>
            <person name="Morin E."/>
            <person name="Kuo A."/>
            <person name="Drula E."/>
            <person name="Varga T."/>
            <person name="Kohler A."/>
            <person name="Feng B."/>
            <person name="Cao Y."/>
            <person name="Lipzen A."/>
            <person name="Daum C."/>
            <person name="Hundley H."/>
            <person name="Pangilinan J."/>
            <person name="Johnson J."/>
            <person name="Barry K."/>
            <person name="LaButti K."/>
            <person name="Ng V."/>
            <person name="Ahrendt S."/>
            <person name="Min B."/>
            <person name="Choi I.G."/>
            <person name="Park H."/>
            <person name="Plett J.M."/>
            <person name="Magnuson J."/>
            <person name="Spatafora J.W."/>
            <person name="Nagy L.G."/>
            <person name="Henrissat B."/>
            <person name="Grigoriev I.V."/>
            <person name="Yang Z.L."/>
            <person name="Xu J."/>
            <person name="Martin F.M."/>
        </authorList>
    </citation>
    <scope>NUCLEOTIDE SEQUENCE</scope>
    <source>
        <strain evidence="1">ATCC 28755</strain>
    </source>
</reference>
<name>A0ACB8A4L0_9AGAM</name>
<evidence type="ECO:0000313" key="2">
    <source>
        <dbReference type="Proteomes" id="UP000790377"/>
    </source>
</evidence>
<keyword evidence="2" id="KW-1185">Reference proteome</keyword>
<evidence type="ECO:0000313" key="1">
    <source>
        <dbReference type="EMBL" id="KAH7908439.1"/>
    </source>
</evidence>
<protein>
    <submittedName>
        <fullName evidence="1">Cytochrome P450</fullName>
    </submittedName>
</protein>
<dbReference type="Proteomes" id="UP000790377">
    <property type="component" value="Unassembled WGS sequence"/>
</dbReference>
<dbReference type="EMBL" id="MU267822">
    <property type="protein sequence ID" value="KAH7908439.1"/>
    <property type="molecule type" value="Genomic_DNA"/>
</dbReference>
<comment type="caution">
    <text evidence="1">The sequence shown here is derived from an EMBL/GenBank/DDBJ whole genome shotgun (WGS) entry which is preliminary data.</text>
</comment>
<proteinExistence type="predicted"/>